<dbReference type="EMBL" id="GBXM01014090">
    <property type="protein sequence ID" value="JAH94487.1"/>
    <property type="molecule type" value="Transcribed_RNA"/>
</dbReference>
<proteinExistence type="predicted"/>
<dbReference type="AlphaFoldDB" id="A0A0E9WVT1"/>
<sequence>MSKDKAEREKKTHPPCAATTQVYNFQEKGMKDPFIRTLGTTKAVNICALSPQANVHLATTVDTCQSCLQR</sequence>
<reference evidence="1" key="2">
    <citation type="journal article" date="2015" name="Fish Shellfish Immunol.">
        <title>Early steps in the European eel (Anguilla anguilla)-Vibrio vulnificus interaction in the gills: Role of the RtxA13 toxin.</title>
        <authorList>
            <person name="Callol A."/>
            <person name="Pajuelo D."/>
            <person name="Ebbesson L."/>
            <person name="Teles M."/>
            <person name="MacKenzie S."/>
            <person name="Amaro C."/>
        </authorList>
    </citation>
    <scope>NUCLEOTIDE SEQUENCE</scope>
</reference>
<protein>
    <submittedName>
        <fullName evidence="1">Uncharacterized protein</fullName>
    </submittedName>
</protein>
<organism evidence="1">
    <name type="scientific">Anguilla anguilla</name>
    <name type="common">European freshwater eel</name>
    <name type="synonym">Muraena anguilla</name>
    <dbReference type="NCBI Taxonomy" id="7936"/>
    <lineage>
        <taxon>Eukaryota</taxon>
        <taxon>Metazoa</taxon>
        <taxon>Chordata</taxon>
        <taxon>Craniata</taxon>
        <taxon>Vertebrata</taxon>
        <taxon>Euteleostomi</taxon>
        <taxon>Actinopterygii</taxon>
        <taxon>Neopterygii</taxon>
        <taxon>Teleostei</taxon>
        <taxon>Anguilliformes</taxon>
        <taxon>Anguillidae</taxon>
        <taxon>Anguilla</taxon>
    </lineage>
</organism>
<evidence type="ECO:0000313" key="1">
    <source>
        <dbReference type="EMBL" id="JAH94487.1"/>
    </source>
</evidence>
<accession>A0A0E9WVT1</accession>
<reference evidence="1" key="1">
    <citation type="submission" date="2014-11" db="EMBL/GenBank/DDBJ databases">
        <authorList>
            <person name="Amaro Gonzalez C."/>
        </authorList>
    </citation>
    <scope>NUCLEOTIDE SEQUENCE</scope>
</reference>
<name>A0A0E9WVT1_ANGAN</name>